<dbReference type="EMBL" id="JAHMUF010000010">
    <property type="protein sequence ID" value="KAG7193677.1"/>
    <property type="molecule type" value="Genomic_DNA"/>
</dbReference>
<dbReference type="GO" id="GO:0061608">
    <property type="term" value="F:nuclear import signal receptor activity"/>
    <property type="evidence" value="ECO:0007669"/>
    <property type="project" value="TreeGrafter"/>
</dbReference>
<dbReference type="Pfam" id="PF21057">
    <property type="entry name" value="Hikeshi-like_C"/>
    <property type="match status" value="1"/>
</dbReference>
<keyword evidence="5" id="KW-1185">Reference proteome</keyword>
<dbReference type="InterPro" id="IPR031318">
    <property type="entry name" value="OPI10"/>
</dbReference>
<dbReference type="AlphaFoldDB" id="A0A9P8AHS5"/>
<dbReference type="OrthoDB" id="10248398at2759"/>
<dbReference type="PANTHER" id="PTHR12925:SF0">
    <property type="entry name" value="PROTEIN HIKESHI"/>
    <property type="match status" value="1"/>
</dbReference>
<comment type="caution">
    <text evidence="4">The sequence shown here is derived from an EMBL/GenBank/DDBJ whole genome shotgun (WGS) entry which is preliminary data.</text>
</comment>
<evidence type="ECO:0000313" key="4">
    <source>
        <dbReference type="EMBL" id="KAG7193677.1"/>
    </source>
</evidence>
<feature type="domain" description="Hikeshi-like C-terminal" evidence="3">
    <location>
        <begin position="159"/>
        <end position="209"/>
    </location>
</feature>
<proteinExistence type="inferred from homology"/>
<evidence type="ECO:0008006" key="6">
    <source>
        <dbReference type="Google" id="ProtNLM"/>
    </source>
</evidence>
<dbReference type="InterPro" id="IPR048364">
    <property type="entry name" value="Hikeshi-like_C"/>
</dbReference>
<dbReference type="GO" id="GO:0005829">
    <property type="term" value="C:cytosol"/>
    <property type="evidence" value="ECO:0007669"/>
    <property type="project" value="TreeGrafter"/>
</dbReference>
<dbReference type="Proteomes" id="UP000790833">
    <property type="component" value="Unassembled WGS sequence"/>
</dbReference>
<dbReference type="GeneID" id="66113738"/>
<feature type="domain" description="Hikeshi-like N-terminal" evidence="2">
    <location>
        <begin position="5"/>
        <end position="133"/>
    </location>
</feature>
<reference evidence="4" key="1">
    <citation type="submission" date="2021-03" db="EMBL/GenBank/DDBJ databases">
        <authorList>
            <person name="Palmer J.M."/>
        </authorList>
    </citation>
    <scope>NUCLEOTIDE SEQUENCE</scope>
    <source>
        <strain evidence="4">ARV_011</strain>
    </source>
</reference>
<dbReference type="RefSeq" id="XP_043049225.1">
    <property type="nucleotide sequence ID" value="XM_043191213.1"/>
</dbReference>
<accession>A0A9P8AHS5</accession>
<dbReference type="InterPro" id="IPR008493">
    <property type="entry name" value="Hikeshi-like_N"/>
</dbReference>
<name>A0A9P8AHS5_9ASCO</name>
<organism evidence="4 5">
    <name type="scientific">Scheffersomyces spartinae</name>
    <dbReference type="NCBI Taxonomy" id="45513"/>
    <lineage>
        <taxon>Eukaryota</taxon>
        <taxon>Fungi</taxon>
        <taxon>Dikarya</taxon>
        <taxon>Ascomycota</taxon>
        <taxon>Saccharomycotina</taxon>
        <taxon>Pichiomycetes</taxon>
        <taxon>Debaryomycetaceae</taxon>
        <taxon>Scheffersomyces</taxon>
    </lineage>
</organism>
<evidence type="ECO:0000313" key="5">
    <source>
        <dbReference type="Proteomes" id="UP000790833"/>
    </source>
</evidence>
<dbReference type="GO" id="GO:0006606">
    <property type="term" value="P:protein import into nucleus"/>
    <property type="evidence" value="ECO:0007669"/>
    <property type="project" value="TreeGrafter"/>
</dbReference>
<comment type="similarity">
    <text evidence="1">Belongs to the OPI10 family.</text>
</comment>
<gene>
    <name evidence="4" type="ORF">KQ657_000364</name>
</gene>
<evidence type="ECO:0000256" key="1">
    <source>
        <dbReference type="ARBA" id="ARBA00006623"/>
    </source>
</evidence>
<dbReference type="Pfam" id="PF05603">
    <property type="entry name" value="Hikeshi-like_N"/>
    <property type="match status" value="1"/>
</dbReference>
<sequence length="215" mass="23894">MFGAICSGRPMQLATQMDQTKFVISIPQASKVQHVVVFILPNSEFIDPNYTALVYFQFLVNGNDEYRLLGGLNPMKPSAIYKLNGVSDSTTSQTSMDDIGMMDDNVSDDQTTINIGISIEPTLEAERLLAEEKLRRQKSLPAPPNPSNMNGGSSINTNEVTILAKKIVGHAYNYLGSFLDAQGKVPMKAFDNWWDKFKHRLNSDPKFIANLENSN</sequence>
<dbReference type="GO" id="GO:0005634">
    <property type="term" value="C:nucleus"/>
    <property type="evidence" value="ECO:0007669"/>
    <property type="project" value="TreeGrafter"/>
</dbReference>
<dbReference type="PANTHER" id="PTHR12925">
    <property type="entry name" value="HIKESHI FAMILY MEMBER"/>
    <property type="match status" value="1"/>
</dbReference>
<evidence type="ECO:0000259" key="3">
    <source>
        <dbReference type="Pfam" id="PF21057"/>
    </source>
</evidence>
<evidence type="ECO:0000259" key="2">
    <source>
        <dbReference type="Pfam" id="PF05603"/>
    </source>
</evidence>
<protein>
    <recommendedName>
        <fullName evidence="6">Hikeshi-like domain-containing protein</fullName>
    </recommendedName>
</protein>